<evidence type="ECO:0000313" key="2">
    <source>
        <dbReference type="EMBL" id="KAF0822763.1"/>
    </source>
</evidence>
<feature type="transmembrane region" description="Helical" evidence="1">
    <location>
        <begin position="25"/>
        <end position="47"/>
    </location>
</feature>
<dbReference type="RefSeq" id="WP_159345850.1">
    <property type="nucleotide sequence ID" value="NZ_JBALOT010000081.1"/>
</dbReference>
<sequence length="59" mass="6531">MDDARNEKEENQLQLRFERNSQVKAYALTSFSVLLASVPALAFTAGVSCETFLPQPLKG</sequence>
<keyword evidence="1" id="KW-0812">Transmembrane</keyword>
<accession>A0A800MUJ7</accession>
<keyword evidence="1" id="KW-0472">Membrane</keyword>
<dbReference type="AlphaFoldDB" id="A0A800MUJ7"/>
<name>A0A800MUJ7_CYTFI</name>
<protein>
    <submittedName>
        <fullName evidence="2">Uncharacterized protein</fullName>
    </submittedName>
</protein>
<comment type="caution">
    <text evidence="2">The sequence shown here is derived from an EMBL/GenBank/DDBJ whole genome shotgun (WGS) entry which is preliminary data.</text>
</comment>
<dbReference type="Proteomes" id="UP000465778">
    <property type="component" value="Unassembled WGS sequence"/>
</dbReference>
<proteinExistence type="predicted"/>
<gene>
    <name evidence="2" type="ORF">KIS1582_3456</name>
</gene>
<keyword evidence="1" id="KW-1133">Transmembrane helix</keyword>
<organism evidence="2 3">
    <name type="scientific">Cytobacillus firmus</name>
    <name type="common">Bacillus firmus</name>
    <dbReference type="NCBI Taxonomy" id="1399"/>
    <lineage>
        <taxon>Bacteria</taxon>
        <taxon>Bacillati</taxon>
        <taxon>Bacillota</taxon>
        <taxon>Bacilli</taxon>
        <taxon>Bacillales</taxon>
        <taxon>Bacillaceae</taxon>
        <taxon>Cytobacillus</taxon>
    </lineage>
</organism>
<evidence type="ECO:0000313" key="3">
    <source>
        <dbReference type="Proteomes" id="UP000465778"/>
    </source>
</evidence>
<dbReference type="EMBL" id="VDEM01000047">
    <property type="protein sequence ID" value="KAF0822763.1"/>
    <property type="molecule type" value="Genomic_DNA"/>
</dbReference>
<reference evidence="2 3" key="1">
    <citation type="journal article" date="2020" name="G3 (Bethesda)">
        <title>Whole Genome Sequencing and Comparative Genomics of Two Nematicidal Bacillus Strains Reveals a Wide Range of Possible Virulence Factors.</title>
        <authorList>
            <person name="Susic N."/>
            <person name="Janezic S."/>
            <person name="Rupnik M."/>
            <person name="Geric Stare B."/>
        </authorList>
    </citation>
    <scope>NUCLEOTIDE SEQUENCE [LARGE SCALE GENOMIC DNA]</scope>
    <source>
        <strain evidence="2 3">I-1582</strain>
    </source>
</reference>
<evidence type="ECO:0000256" key="1">
    <source>
        <dbReference type="SAM" id="Phobius"/>
    </source>
</evidence>